<name>A0A6H1TXK5_9CYAN</name>
<sequence>MPERLRNRKVAVIEEEIDTALAVCSDPVYQQAFKLPKFRNLLIEYVLQRVHGSYILIGDRGSLRFQLKFPYRSLELRLHVEQQVYQGMEQLIQEYQSWLSAQGAVGGRRMGDRELSVS</sequence>
<gene>
    <name evidence="1" type="ORF">HCG48_07850</name>
</gene>
<organism evidence="1 2">
    <name type="scientific">Oxynema aestuarii AP17</name>
    <dbReference type="NCBI Taxonomy" id="2064643"/>
    <lineage>
        <taxon>Bacteria</taxon>
        <taxon>Bacillati</taxon>
        <taxon>Cyanobacteriota</taxon>
        <taxon>Cyanophyceae</taxon>
        <taxon>Oscillatoriophycideae</taxon>
        <taxon>Oscillatoriales</taxon>
        <taxon>Oscillatoriaceae</taxon>
        <taxon>Oxynema</taxon>
        <taxon>Oxynema aestuarii</taxon>
    </lineage>
</organism>
<proteinExistence type="predicted"/>
<accession>A0A6H1TXK5</accession>
<reference evidence="1 2" key="1">
    <citation type="submission" date="2020-04" db="EMBL/GenBank/DDBJ databases">
        <authorList>
            <person name="Basu S."/>
            <person name="Maruthanayagam V."/>
            <person name="Chakraborty S."/>
            <person name="Pramanik A."/>
            <person name="Mukherjee J."/>
            <person name="Brink B."/>
        </authorList>
    </citation>
    <scope>NUCLEOTIDE SEQUENCE [LARGE SCALE GENOMIC DNA]</scope>
    <source>
        <strain evidence="1 2">AP17</strain>
    </source>
</reference>
<protein>
    <submittedName>
        <fullName evidence="1">Uncharacterized protein</fullName>
    </submittedName>
</protein>
<evidence type="ECO:0000313" key="1">
    <source>
        <dbReference type="EMBL" id="QIZ70503.1"/>
    </source>
</evidence>
<dbReference type="KEGG" id="oxy:HCG48_07850"/>
<dbReference type="EMBL" id="CP051167">
    <property type="protein sequence ID" value="QIZ70503.1"/>
    <property type="molecule type" value="Genomic_DNA"/>
</dbReference>
<keyword evidence="2" id="KW-1185">Reference proteome</keyword>
<dbReference type="AlphaFoldDB" id="A0A6H1TXK5"/>
<dbReference type="Proteomes" id="UP000500857">
    <property type="component" value="Chromosome"/>
</dbReference>
<evidence type="ECO:0000313" key="2">
    <source>
        <dbReference type="Proteomes" id="UP000500857"/>
    </source>
</evidence>